<dbReference type="EMBL" id="NEVT01000003">
    <property type="protein sequence ID" value="OZI78772.1"/>
    <property type="molecule type" value="Genomic_DNA"/>
</dbReference>
<feature type="region of interest" description="Disordered" evidence="2">
    <location>
        <begin position="1"/>
        <end position="23"/>
    </location>
</feature>
<dbReference type="Proteomes" id="UP000215633">
    <property type="component" value="Unassembled WGS sequence"/>
</dbReference>
<proteinExistence type="predicted"/>
<name>A0A261VZ47_9BORD</name>
<dbReference type="GO" id="GO:0016706">
    <property type="term" value="F:2-oxoglutarate-dependent dioxygenase activity"/>
    <property type="evidence" value="ECO:0007669"/>
    <property type="project" value="UniProtKB-ARBA"/>
</dbReference>
<feature type="compositionally biased region" description="Basic residues" evidence="2">
    <location>
        <begin position="1"/>
        <end position="22"/>
    </location>
</feature>
<evidence type="ECO:0000256" key="1">
    <source>
        <dbReference type="ARBA" id="ARBA00001954"/>
    </source>
</evidence>
<dbReference type="InterPro" id="IPR008775">
    <property type="entry name" value="Phytyl_CoA_dOase-like"/>
</dbReference>
<keyword evidence="4" id="KW-1185">Reference proteome</keyword>
<dbReference type="SUPFAM" id="SSF51197">
    <property type="entry name" value="Clavaminate synthase-like"/>
    <property type="match status" value="1"/>
</dbReference>
<evidence type="ECO:0000256" key="2">
    <source>
        <dbReference type="SAM" id="MobiDB-lite"/>
    </source>
</evidence>
<reference evidence="4" key="1">
    <citation type="submission" date="2017-05" db="EMBL/GenBank/DDBJ databases">
        <title>Complete and WGS of Bordetella genogroups.</title>
        <authorList>
            <person name="Spilker T."/>
            <person name="Lipuma J."/>
        </authorList>
    </citation>
    <scope>NUCLEOTIDE SEQUENCE [LARGE SCALE GENOMIC DNA]</scope>
    <source>
        <strain evidence="4">AU8256</strain>
    </source>
</reference>
<evidence type="ECO:0000313" key="3">
    <source>
        <dbReference type="EMBL" id="OZI78772.1"/>
    </source>
</evidence>
<dbReference type="PANTHER" id="PTHR20883">
    <property type="entry name" value="PHYTANOYL-COA DIOXYGENASE DOMAIN CONTAINING 1"/>
    <property type="match status" value="1"/>
</dbReference>
<keyword evidence="3" id="KW-0223">Dioxygenase</keyword>
<dbReference type="Pfam" id="PF05721">
    <property type="entry name" value="PhyH"/>
    <property type="match status" value="1"/>
</dbReference>
<dbReference type="GO" id="GO:0005506">
    <property type="term" value="F:iron ion binding"/>
    <property type="evidence" value="ECO:0007669"/>
    <property type="project" value="UniProtKB-ARBA"/>
</dbReference>
<accession>A0A261VZ47</accession>
<comment type="cofactor">
    <cofactor evidence="1">
        <name>Fe(2+)</name>
        <dbReference type="ChEBI" id="CHEBI:29033"/>
    </cofactor>
</comment>
<dbReference type="PANTHER" id="PTHR20883:SF48">
    <property type="entry name" value="ECTOINE DIOXYGENASE"/>
    <property type="match status" value="1"/>
</dbReference>
<sequence>MGAQRRARARRRPPGRRRRAARRLTSEEAFVSTIADQVAILRQQGFVVARQFAAPDVVAALRGEAERQLAQAVGPLEYEADLQYPGAPASRQAQGGATVRRLLGAYGRGPLFRQWATTPAVAAWLRAYFNDTPVLSTVHHNCVMTKHPAYGSLTGWHQDIRYWSFSASDLVSTWLALGNETADNGGLFFLPGSHAASFPAGRFDDKKFFRPELAENHAWIERAVCPELQPGDVVFFHCRTLHAARQNSSDRVKLSLVHTYHPASCTPLPGTRSASSPGVPLDPAGR</sequence>
<evidence type="ECO:0000313" key="4">
    <source>
        <dbReference type="Proteomes" id="UP000215633"/>
    </source>
</evidence>
<keyword evidence="3" id="KW-0560">Oxidoreductase</keyword>
<gene>
    <name evidence="3" type="ORF">CAL24_02125</name>
</gene>
<protein>
    <submittedName>
        <fullName evidence="3">Phytanoyl-CoA dioxygenase</fullName>
    </submittedName>
</protein>
<organism evidence="3 4">
    <name type="scientific">Bordetella genomosp. 2</name>
    <dbReference type="NCBI Taxonomy" id="1983456"/>
    <lineage>
        <taxon>Bacteria</taxon>
        <taxon>Pseudomonadati</taxon>
        <taxon>Pseudomonadota</taxon>
        <taxon>Betaproteobacteria</taxon>
        <taxon>Burkholderiales</taxon>
        <taxon>Alcaligenaceae</taxon>
        <taxon>Bordetella</taxon>
    </lineage>
</organism>
<feature type="region of interest" description="Disordered" evidence="2">
    <location>
        <begin position="267"/>
        <end position="286"/>
    </location>
</feature>
<comment type="caution">
    <text evidence="3">The sequence shown here is derived from an EMBL/GenBank/DDBJ whole genome shotgun (WGS) entry which is preliminary data.</text>
</comment>
<dbReference type="AlphaFoldDB" id="A0A261VZ47"/>
<dbReference type="Gene3D" id="2.60.120.620">
    <property type="entry name" value="q2cbj1_9rhob like domain"/>
    <property type="match status" value="1"/>
</dbReference>